<feature type="region of interest" description="Disordered" evidence="1">
    <location>
        <begin position="1"/>
        <end position="23"/>
    </location>
</feature>
<evidence type="ECO:0000313" key="2">
    <source>
        <dbReference type="EMBL" id="KAH3873753.1"/>
    </source>
</evidence>
<keyword evidence="3" id="KW-1185">Reference proteome</keyword>
<dbReference type="AlphaFoldDB" id="A0A9D4MBU3"/>
<reference evidence="2" key="1">
    <citation type="journal article" date="2019" name="bioRxiv">
        <title>The Genome of the Zebra Mussel, Dreissena polymorpha: A Resource for Invasive Species Research.</title>
        <authorList>
            <person name="McCartney M.A."/>
            <person name="Auch B."/>
            <person name="Kono T."/>
            <person name="Mallez S."/>
            <person name="Zhang Y."/>
            <person name="Obille A."/>
            <person name="Becker A."/>
            <person name="Abrahante J.E."/>
            <person name="Garbe J."/>
            <person name="Badalamenti J.P."/>
            <person name="Herman A."/>
            <person name="Mangelson H."/>
            <person name="Liachko I."/>
            <person name="Sullivan S."/>
            <person name="Sone E.D."/>
            <person name="Koren S."/>
            <person name="Silverstein K.A.T."/>
            <person name="Beckman K.B."/>
            <person name="Gohl D.M."/>
        </authorList>
    </citation>
    <scope>NUCLEOTIDE SEQUENCE</scope>
    <source>
        <strain evidence="2">Duluth1</strain>
        <tissue evidence="2">Whole animal</tissue>
    </source>
</reference>
<protein>
    <submittedName>
        <fullName evidence="2">Uncharacterized protein</fullName>
    </submittedName>
</protein>
<sequence length="91" mass="10063">MAAYQVGPPRAPGSRTPARGRRRLPLVSSHCSRTMPLRQGTAGDRTSIDVADVQDTRAALATHRPTESLDRGTKLEHFPVLLFSTFRDEFC</sequence>
<name>A0A9D4MBU3_DREPO</name>
<organism evidence="2 3">
    <name type="scientific">Dreissena polymorpha</name>
    <name type="common">Zebra mussel</name>
    <name type="synonym">Mytilus polymorpha</name>
    <dbReference type="NCBI Taxonomy" id="45954"/>
    <lineage>
        <taxon>Eukaryota</taxon>
        <taxon>Metazoa</taxon>
        <taxon>Spiralia</taxon>
        <taxon>Lophotrochozoa</taxon>
        <taxon>Mollusca</taxon>
        <taxon>Bivalvia</taxon>
        <taxon>Autobranchia</taxon>
        <taxon>Heteroconchia</taxon>
        <taxon>Euheterodonta</taxon>
        <taxon>Imparidentia</taxon>
        <taxon>Neoheterodontei</taxon>
        <taxon>Myida</taxon>
        <taxon>Dreissenoidea</taxon>
        <taxon>Dreissenidae</taxon>
        <taxon>Dreissena</taxon>
    </lineage>
</organism>
<reference evidence="2" key="2">
    <citation type="submission" date="2020-11" db="EMBL/GenBank/DDBJ databases">
        <authorList>
            <person name="McCartney M.A."/>
            <person name="Auch B."/>
            <person name="Kono T."/>
            <person name="Mallez S."/>
            <person name="Becker A."/>
            <person name="Gohl D.M."/>
            <person name="Silverstein K.A.T."/>
            <person name="Koren S."/>
            <person name="Bechman K.B."/>
            <person name="Herman A."/>
            <person name="Abrahante J.E."/>
            <person name="Garbe J."/>
        </authorList>
    </citation>
    <scope>NUCLEOTIDE SEQUENCE</scope>
    <source>
        <strain evidence="2">Duluth1</strain>
        <tissue evidence="2">Whole animal</tissue>
    </source>
</reference>
<accession>A0A9D4MBU3</accession>
<evidence type="ECO:0000313" key="3">
    <source>
        <dbReference type="Proteomes" id="UP000828390"/>
    </source>
</evidence>
<evidence type="ECO:0000256" key="1">
    <source>
        <dbReference type="SAM" id="MobiDB-lite"/>
    </source>
</evidence>
<proteinExistence type="predicted"/>
<dbReference type="EMBL" id="JAIWYP010000002">
    <property type="protein sequence ID" value="KAH3873753.1"/>
    <property type="molecule type" value="Genomic_DNA"/>
</dbReference>
<dbReference type="Proteomes" id="UP000828390">
    <property type="component" value="Unassembled WGS sequence"/>
</dbReference>
<gene>
    <name evidence="2" type="ORF">DPMN_036990</name>
</gene>
<comment type="caution">
    <text evidence="2">The sequence shown here is derived from an EMBL/GenBank/DDBJ whole genome shotgun (WGS) entry which is preliminary data.</text>
</comment>